<evidence type="ECO:0000256" key="1">
    <source>
        <dbReference type="ARBA" id="ARBA00004651"/>
    </source>
</evidence>
<evidence type="ECO:0000256" key="6">
    <source>
        <dbReference type="ARBA" id="ARBA00023136"/>
    </source>
</evidence>
<accession>A0A0F9LH95</accession>
<sequence length="203" mass="23493">MIDAIIQGFYALSGWEVFAAALGMAYVILAARESQWCWPMAFISTLIYTILFWEGQLPMQALLNFYYMGMAVYGFILWRQHQQNSDELVIHSWSFNTNLLFVVSGVVISILVAYYLDKNQASQRPYLDAGITVFSVMNTWLMARKVLQNWLYWIIIDAASVVLYFQTGYYATVVLFSIYTVLAMIGFASWIKLYRQHPIPQTH</sequence>
<dbReference type="NCBIfam" id="TIGR01528">
    <property type="entry name" value="NMN_trans_PnuC"/>
    <property type="match status" value="1"/>
</dbReference>
<dbReference type="PANTHER" id="PTHR36122:SF2">
    <property type="entry name" value="NICOTINAMIDE RIBOSIDE TRANSPORTER PNUC"/>
    <property type="match status" value="1"/>
</dbReference>
<dbReference type="EMBL" id="LAZR01006346">
    <property type="protein sequence ID" value="KKM92823.1"/>
    <property type="molecule type" value="Genomic_DNA"/>
</dbReference>
<dbReference type="InterPro" id="IPR006419">
    <property type="entry name" value="NMN_transpt_PnuC"/>
</dbReference>
<evidence type="ECO:0000313" key="8">
    <source>
        <dbReference type="EMBL" id="KKM92823.1"/>
    </source>
</evidence>
<dbReference type="GO" id="GO:0005886">
    <property type="term" value="C:plasma membrane"/>
    <property type="evidence" value="ECO:0007669"/>
    <property type="project" value="UniProtKB-SubCell"/>
</dbReference>
<name>A0A0F9LH95_9ZZZZ</name>
<feature type="transmembrane region" description="Helical" evidence="7">
    <location>
        <begin position="6"/>
        <end position="29"/>
    </location>
</feature>
<keyword evidence="6 7" id="KW-0472">Membrane</keyword>
<keyword evidence="2" id="KW-0813">Transport</keyword>
<reference evidence="8" key="1">
    <citation type="journal article" date="2015" name="Nature">
        <title>Complex archaea that bridge the gap between prokaryotes and eukaryotes.</title>
        <authorList>
            <person name="Spang A."/>
            <person name="Saw J.H."/>
            <person name="Jorgensen S.L."/>
            <person name="Zaremba-Niedzwiedzka K."/>
            <person name="Martijn J."/>
            <person name="Lind A.E."/>
            <person name="van Eijk R."/>
            <person name="Schleper C."/>
            <person name="Guy L."/>
            <person name="Ettema T.J."/>
        </authorList>
    </citation>
    <scope>NUCLEOTIDE SEQUENCE</scope>
</reference>
<dbReference type="AlphaFoldDB" id="A0A0F9LH95"/>
<evidence type="ECO:0000256" key="7">
    <source>
        <dbReference type="SAM" id="Phobius"/>
    </source>
</evidence>
<protein>
    <recommendedName>
        <fullName evidence="9">Nicotinamide mononucleotide transporter PnuC</fullName>
    </recommendedName>
</protein>
<keyword evidence="5 7" id="KW-1133">Transmembrane helix</keyword>
<evidence type="ECO:0008006" key="9">
    <source>
        <dbReference type="Google" id="ProtNLM"/>
    </source>
</evidence>
<dbReference type="GO" id="GO:0034257">
    <property type="term" value="F:nicotinamide riboside transmembrane transporter activity"/>
    <property type="evidence" value="ECO:0007669"/>
    <property type="project" value="InterPro"/>
</dbReference>
<feature type="transmembrane region" description="Helical" evidence="7">
    <location>
        <begin position="36"/>
        <end position="53"/>
    </location>
</feature>
<evidence type="ECO:0000256" key="4">
    <source>
        <dbReference type="ARBA" id="ARBA00022692"/>
    </source>
</evidence>
<feature type="transmembrane region" description="Helical" evidence="7">
    <location>
        <begin position="150"/>
        <end position="167"/>
    </location>
</feature>
<dbReference type="PANTHER" id="PTHR36122">
    <property type="entry name" value="NICOTINAMIDE RIBOSIDE TRANSPORTER PNUC"/>
    <property type="match status" value="1"/>
</dbReference>
<feature type="transmembrane region" description="Helical" evidence="7">
    <location>
        <begin position="90"/>
        <end position="114"/>
    </location>
</feature>
<evidence type="ECO:0000256" key="2">
    <source>
        <dbReference type="ARBA" id="ARBA00022448"/>
    </source>
</evidence>
<comment type="subcellular location">
    <subcellularLocation>
        <location evidence="1">Cell membrane</location>
        <topology evidence="1">Multi-pass membrane protein</topology>
    </subcellularLocation>
</comment>
<keyword evidence="3" id="KW-1003">Cell membrane</keyword>
<organism evidence="8">
    <name type="scientific">marine sediment metagenome</name>
    <dbReference type="NCBI Taxonomy" id="412755"/>
    <lineage>
        <taxon>unclassified sequences</taxon>
        <taxon>metagenomes</taxon>
        <taxon>ecological metagenomes</taxon>
    </lineage>
</organism>
<dbReference type="Pfam" id="PF04973">
    <property type="entry name" value="NMN_transporter"/>
    <property type="match status" value="1"/>
</dbReference>
<proteinExistence type="predicted"/>
<comment type="caution">
    <text evidence="8">The sequence shown here is derived from an EMBL/GenBank/DDBJ whole genome shotgun (WGS) entry which is preliminary data.</text>
</comment>
<evidence type="ECO:0000256" key="3">
    <source>
        <dbReference type="ARBA" id="ARBA00022475"/>
    </source>
</evidence>
<feature type="transmembrane region" description="Helical" evidence="7">
    <location>
        <begin position="59"/>
        <end position="78"/>
    </location>
</feature>
<evidence type="ECO:0000256" key="5">
    <source>
        <dbReference type="ARBA" id="ARBA00022989"/>
    </source>
</evidence>
<feature type="transmembrane region" description="Helical" evidence="7">
    <location>
        <begin position="173"/>
        <end position="191"/>
    </location>
</feature>
<gene>
    <name evidence="8" type="ORF">LCGC14_1214640</name>
</gene>
<keyword evidence="4 7" id="KW-0812">Transmembrane</keyword>